<proteinExistence type="predicted"/>
<organism evidence="1 2">
    <name type="scientific">Eretmocerus hayati</name>
    <dbReference type="NCBI Taxonomy" id="131215"/>
    <lineage>
        <taxon>Eukaryota</taxon>
        <taxon>Metazoa</taxon>
        <taxon>Ecdysozoa</taxon>
        <taxon>Arthropoda</taxon>
        <taxon>Hexapoda</taxon>
        <taxon>Insecta</taxon>
        <taxon>Pterygota</taxon>
        <taxon>Neoptera</taxon>
        <taxon>Endopterygota</taxon>
        <taxon>Hymenoptera</taxon>
        <taxon>Apocrita</taxon>
        <taxon>Proctotrupomorpha</taxon>
        <taxon>Chalcidoidea</taxon>
        <taxon>Aphelinidae</taxon>
        <taxon>Aphelininae</taxon>
        <taxon>Eretmocerus</taxon>
    </lineage>
</organism>
<sequence>MKVRSFELITISVFSLLACSSVTSLSAKTYPFHHFAKSSRKFIISKNIAKNDGLLLFALCLEEKLTSEINCVITKKKLPSTDDSETNEKACTFKSTLNGTMKDFKSLQIDSFENGNKAIISWIAQSGIEWLGKHVAILDMYSCSWTELNFTCYENSARENILISNVVVYDQSFVVIVSDPNKCKELGKCSITFDGEGKQIGEIKPFPTDLFTVRAISVSPESPRDGFFAFIGSSSMHPNVYHVEPQLLLSNFGPKLKLNSTVFFNSSLSKPFVSNAHNLFTVCGLENQIVHCNQFKIGELDPSIDKVSEITGDTVAVHNIVGGGYFLLSLYNEPESNSTYSRFNVTKIWMEENTVKTEFSSGGIKLLCSGNLDEIIVDIQDDGQDVCFYIACVREDFDNSKRSQSQITVREDCVSMSY</sequence>
<keyword evidence="2" id="KW-1185">Reference proteome</keyword>
<evidence type="ECO:0000313" key="1">
    <source>
        <dbReference type="EMBL" id="KAJ8688076.1"/>
    </source>
</evidence>
<comment type="caution">
    <text evidence="1">The sequence shown here is derived from an EMBL/GenBank/DDBJ whole genome shotgun (WGS) entry which is preliminary data.</text>
</comment>
<dbReference type="Proteomes" id="UP001239111">
    <property type="component" value="Chromosome 1"/>
</dbReference>
<protein>
    <submittedName>
        <fullName evidence="1">Uncharacterized protein</fullName>
    </submittedName>
</protein>
<accession>A0ACC2PZ87</accession>
<dbReference type="EMBL" id="CM056741">
    <property type="protein sequence ID" value="KAJ8688076.1"/>
    <property type="molecule type" value="Genomic_DNA"/>
</dbReference>
<reference evidence="1" key="1">
    <citation type="submission" date="2023-04" db="EMBL/GenBank/DDBJ databases">
        <title>A chromosome-level genome assembly of the parasitoid wasp Eretmocerus hayati.</title>
        <authorList>
            <person name="Zhong Y."/>
            <person name="Liu S."/>
            <person name="Liu Y."/>
        </authorList>
    </citation>
    <scope>NUCLEOTIDE SEQUENCE</scope>
    <source>
        <strain evidence="1">ZJU_SS_LIU_2023</strain>
    </source>
</reference>
<evidence type="ECO:0000313" key="2">
    <source>
        <dbReference type="Proteomes" id="UP001239111"/>
    </source>
</evidence>
<gene>
    <name evidence="1" type="ORF">QAD02_023871</name>
</gene>
<name>A0ACC2PZ87_9HYME</name>